<comment type="caution">
    <text evidence="1">The sequence shown here is derived from an EMBL/GenBank/DDBJ whole genome shotgun (WGS) entry which is preliminary data.</text>
</comment>
<dbReference type="EMBL" id="AAXW01000043">
    <property type="protein sequence ID" value="EAZ89481.1"/>
    <property type="molecule type" value="Genomic_DNA"/>
</dbReference>
<reference evidence="1 2" key="1">
    <citation type="submission" date="2007-03" db="EMBL/GenBank/DDBJ databases">
        <authorList>
            <person name="Stal L."/>
            <person name="Ferriera S."/>
            <person name="Johnson J."/>
            <person name="Kravitz S."/>
            <person name="Beeson K."/>
            <person name="Sutton G."/>
            <person name="Rogers Y.-H."/>
            <person name="Friedman R."/>
            <person name="Frazier M."/>
            <person name="Venter J.C."/>
        </authorList>
    </citation>
    <scope>NUCLEOTIDE SEQUENCE [LARGE SCALE GENOMIC DNA]</scope>
    <source>
        <strain evidence="1 2">CCY0110</strain>
    </source>
</reference>
<dbReference type="Proteomes" id="UP000003781">
    <property type="component" value="Unassembled WGS sequence"/>
</dbReference>
<organism evidence="1 2">
    <name type="scientific">Crocosphaera chwakensis CCY0110</name>
    <dbReference type="NCBI Taxonomy" id="391612"/>
    <lineage>
        <taxon>Bacteria</taxon>
        <taxon>Bacillati</taxon>
        <taxon>Cyanobacteriota</taxon>
        <taxon>Cyanophyceae</taxon>
        <taxon>Oscillatoriophycideae</taxon>
        <taxon>Chroococcales</taxon>
        <taxon>Aphanothecaceae</taxon>
        <taxon>Crocosphaera</taxon>
        <taxon>Crocosphaera chwakensis</taxon>
    </lineage>
</organism>
<dbReference type="RefSeq" id="WP_008277416.1">
    <property type="nucleotide sequence ID" value="NZ_AAXW01000043.1"/>
</dbReference>
<name>A3IVK6_9CHRO</name>
<keyword evidence="2" id="KW-1185">Reference proteome</keyword>
<evidence type="ECO:0000313" key="2">
    <source>
        <dbReference type="Proteomes" id="UP000003781"/>
    </source>
</evidence>
<dbReference type="AlphaFoldDB" id="A3IVK6"/>
<accession>A3IVK6</accession>
<proteinExistence type="predicted"/>
<gene>
    <name evidence="1" type="ORF">CY0110_01520</name>
</gene>
<sequence>MSLPWLIENNPSDTFIFSCRRSRVFNNDGKYPGYSLFFENPTPEMAYNPERISLSDLSPKAAKKCVEFFELISLADQQGRVIWLTKEDGSPRFQDDLGDAISLVEIYNNTPPDERFPVHLLLGRTTSKIESLLDEKFQQKSVKQTFFSSIINCIIKSH</sequence>
<evidence type="ECO:0000313" key="1">
    <source>
        <dbReference type="EMBL" id="EAZ89481.1"/>
    </source>
</evidence>
<protein>
    <submittedName>
        <fullName evidence="1">Uncharacterized protein</fullName>
    </submittedName>
</protein>
<dbReference type="OrthoDB" id="430422at2"/>